<proteinExistence type="predicted"/>
<accession>A0A6G7PY91</accession>
<evidence type="ECO:0000313" key="1">
    <source>
        <dbReference type="EMBL" id="QIJ72516.1"/>
    </source>
</evidence>
<dbReference type="EMBL" id="CP048877">
    <property type="protein sequence ID" value="QIJ72516.1"/>
    <property type="molecule type" value="Genomic_DNA"/>
</dbReference>
<sequence length="289" mass="32062">MKIGPLAGKERFFLPNLWEQVSSPPRSPTASKTLRPKPDLISGIKGLYRPPRKKIADPRIISLDLDVFWEKIQKTSSQVLKVLNTSGNNVPAETQGMSSFKGQFELDFDLELTLEIDPENGTGNLHFELSLSREVAYQGMVTTISPDGQTSAKLAYMRQEELDVDLDLTFSLDGTLRPLTSQRAVDTGRYFISWAKDNMVAIYDRLSGVSTALKGGKVDQVLYSALKLADESQVVIEQGPGGLEKVIVSREAELSYAFKEDLLFSSLQDSKDPWGSFLNQLKALDKLLA</sequence>
<protein>
    <submittedName>
        <fullName evidence="1">Uncharacterized protein</fullName>
    </submittedName>
</protein>
<organism evidence="1 2">
    <name type="scientific">Thermosulfuriphilus ammonigenes</name>
    <dbReference type="NCBI Taxonomy" id="1936021"/>
    <lineage>
        <taxon>Bacteria</taxon>
        <taxon>Pseudomonadati</taxon>
        <taxon>Thermodesulfobacteriota</taxon>
        <taxon>Thermodesulfobacteria</taxon>
        <taxon>Thermodesulfobacteriales</taxon>
        <taxon>Thermodesulfobacteriaceae</taxon>
        <taxon>Thermosulfuriphilus</taxon>
    </lineage>
</organism>
<gene>
    <name evidence="1" type="ORF">G4V39_09635</name>
</gene>
<name>A0A6G7PY91_9BACT</name>
<keyword evidence="2" id="KW-1185">Reference proteome</keyword>
<dbReference type="Proteomes" id="UP000502179">
    <property type="component" value="Chromosome"/>
</dbReference>
<dbReference type="RefSeq" id="WP_166032733.1">
    <property type="nucleotide sequence ID" value="NZ_CP048877.1"/>
</dbReference>
<dbReference type="AlphaFoldDB" id="A0A6G7PY91"/>
<dbReference type="KEGG" id="tav:G4V39_09635"/>
<evidence type="ECO:0000313" key="2">
    <source>
        <dbReference type="Proteomes" id="UP000502179"/>
    </source>
</evidence>
<reference evidence="1 2" key="1">
    <citation type="submission" date="2020-02" db="EMBL/GenBank/DDBJ databases">
        <title>Genome analysis of Thermosulfuriphilus ammonigenes ST65T, an anaerobic thermophilic chemolithoautotrophic bacterium isolated from a deep-sea hydrothermal vent.</title>
        <authorList>
            <person name="Slobodkina G."/>
            <person name="Allioux M."/>
            <person name="Merkel A."/>
            <person name="Alain K."/>
            <person name="Jebbar M."/>
            <person name="Slobodkin A."/>
        </authorList>
    </citation>
    <scope>NUCLEOTIDE SEQUENCE [LARGE SCALE GENOMIC DNA]</scope>
    <source>
        <strain evidence="1 2">ST65</strain>
    </source>
</reference>